<comment type="subcellular location">
    <subcellularLocation>
        <location evidence="2">Membrane</location>
    </subcellularLocation>
</comment>
<evidence type="ECO:0000256" key="9">
    <source>
        <dbReference type="ARBA" id="ARBA00023136"/>
    </source>
</evidence>
<sequence length="542" mass="61889">MQHMFVELLVSACVHRHIHIHSHTHTNTHTHAKTQPRTVTYTHTRAKTPTHSVTMLSSLLLLWLGVLLLFLLFRVRRPKNFPPGPTALPLLGNLLELSPHNPLQSFDRLAERYGPVYSLYFGPRPAVVLASQQVIKEALVTRATEFAGRPDHMLVCHVTQCKGVVLADYGPKWQEHRRFALTTLRNFGMGKRTMEEKILEETRHICAELEKHAGRSMDPEHLFHYAASDIICSVIFGSRFEYDDPYFKDLIVMIQGLTKLVFDPWAIIYEIVPLIRSLPLPFKRAFHLHDHVKGRILKVVAEHKDSRVSGQPRDLIDCYLDEMEKRADKGTSFEDSQLVAVCFDLLIAGTDTTSNTLRTATLYLITHPHIQERCYQEIDEVLGSREQVLFEDRQAMPYVQAVIHEAQRVADTVPLSMIHTTTADTHTQGYSIPKGTMIIPYLSSALREEGQWKSPHDFNPENFLNERGEFVKPDAFMPFSTGSRMCLGEGLARMELFLILVTLLRRFRLVWPEERGVPDYSMVFGGTQAAKPFQVTVHLRGA</sequence>
<reference evidence="13" key="1">
    <citation type="submission" date="2025-08" db="UniProtKB">
        <authorList>
            <consortium name="RefSeq"/>
        </authorList>
    </citation>
    <scope>IDENTIFICATION</scope>
</reference>
<dbReference type="GO" id="GO:0016712">
    <property type="term" value="F:oxidoreductase activity, acting on paired donors, with incorporation or reduction of molecular oxygen, reduced flavin or flavoprotein as one donor, and incorporation of one atom of oxygen"/>
    <property type="evidence" value="ECO:0007669"/>
    <property type="project" value="TreeGrafter"/>
</dbReference>
<comment type="cofactor">
    <cofactor evidence="1">
        <name>heme</name>
        <dbReference type="ChEBI" id="CHEBI:30413"/>
    </cofactor>
</comment>
<dbReference type="OrthoDB" id="2789670at2759"/>
<evidence type="ECO:0000313" key="13">
    <source>
        <dbReference type="RefSeq" id="XP_031416408.2"/>
    </source>
</evidence>
<dbReference type="GO" id="GO:0006805">
    <property type="term" value="P:xenobiotic metabolic process"/>
    <property type="evidence" value="ECO:0007669"/>
    <property type="project" value="TreeGrafter"/>
</dbReference>
<evidence type="ECO:0000256" key="4">
    <source>
        <dbReference type="ARBA" id="ARBA00022617"/>
    </source>
</evidence>
<organism evidence="12 13">
    <name type="scientific">Clupea harengus</name>
    <name type="common">Atlantic herring</name>
    <dbReference type="NCBI Taxonomy" id="7950"/>
    <lineage>
        <taxon>Eukaryota</taxon>
        <taxon>Metazoa</taxon>
        <taxon>Chordata</taxon>
        <taxon>Craniata</taxon>
        <taxon>Vertebrata</taxon>
        <taxon>Euteleostomi</taxon>
        <taxon>Actinopterygii</taxon>
        <taxon>Neopterygii</taxon>
        <taxon>Teleostei</taxon>
        <taxon>Clupei</taxon>
        <taxon>Clupeiformes</taxon>
        <taxon>Clupeoidei</taxon>
        <taxon>Clupeidae</taxon>
        <taxon>Clupea</taxon>
    </lineage>
</organism>
<dbReference type="GO" id="GO:0016020">
    <property type="term" value="C:membrane"/>
    <property type="evidence" value="ECO:0007669"/>
    <property type="project" value="UniProtKB-SubCell"/>
</dbReference>
<dbReference type="KEGG" id="char:116218575"/>
<gene>
    <name evidence="13" type="primary">LOC116218575</name>
</gene>
<protein>
    <submittedName>
        <fullName evidence="13">Cytochrome P450 2F2-like isoform X1</fullName>
    </submittedName>
</protein>
<dbReference type="Pfam" id="PF00067">
    <property type="entry name" value="p450"/>
    <property type="match status" value="1"/>
</dbReference>
<evidence type="ECO:0000256" key="2">
    <source>
        <dbReference type="ARBA" id="ARBA00004370"/>
    </source>
</evidence>
<dbReference type="GO" id="GO:0005506">
    <property type="term" value="F:iron ion binding"/>
    <property type="evidence" value="ECO:0007669"/>
    <property type="project" value="InterPro"/>
</dbReference>
<evidence type="ECO:0000256" key="6">
    <source>
        <dbReference type="ARBA" id="ARBA00023002"/>
    </source>
</evidence>
<keyword evidence="5 10" id="KW-0479">Metal-binding</keyword>
<dbReference type="GO" id="GO:0006082">
    <property type="term" value="P:organic acid metabolic process"/>
    <property type="evidence" value="ECO:0007669"/>
    <property type="project" value="TreeGrafter"/>
</dbReference>
<evidence type="ECO:0000256" key="1">
    <source>
        <dbReference type="ARBA" id="ARBA00001971"/>
    </source>
</evidence>
<dbReference type="GO" id="GO:0005737">
    <property type="term" value="C:cytoplasm"/>
    <property type="evidence" value="ECO:0007669"/>
    <property type="project" value="TreeGrafter"/>
</dbReference>
<dbReference type="Proteomes" id="UP000515152">
    <property type="component" value="Chromosome 23"/>
</dbReference>
<dbReference type="FunFam" id="1.10.630.10:FF:000004">
    <property type="entry name" value="cytochrome P450 2D15 isoform X1"/>
    <property type="match status" value="1"/>
</dbReference>
<keyword evidence="11" id="KW-1133">Transmembrane helix</keyword>
<keyword evidence="8 10" id="KW-0503">Monooxygenase</keyword>
<evidence type="ECO:0000256" key="3">
    <source>
        <dbReference type="ARBA" id="ARBA00010617"/>
    </source>
</evidence>
<dbReference type="InterPro" id="IPR001128">
    <property type="entry name" value="Cyt_P450"/>
</dbReference>
<evidence type="ECO:0000256" key="10">
    <source>
        <dbReference type="RuleBase" id="RU000461"/>
    </source>
</evidence>
<keyword evidence="9 11" id="KW-0472">Membrane</keyword>
<keyword evidence="7 10" id="KW-0408">Iron</keyword>
<name>A0A6P8EKA3_CLUHA</name>
<keyword evidence="6 10" id="KW-0560">Oxidoreductase</keyword>
<evidence type="ECO:0000256" key="7">
    <source>
        <dbReference type="ARBA" id="ARBA00023004"/>
    </source>
</evidence>
<evidence type="ECO:0000256" key="5">
    <source>
        <dbReference type="ARBA" id="ARBA00022723"/>
    </source>
</evidence>
<dbReference type="InterPro" id="IPR050182">
    <property type="entry name" value="Cytochrome_P450_fam2"/>
</dbReference>
<dbReference type="AlphaFoldDB" id="A0A6P8EKA3"/>
<keyword evidence="11" id="KW-0812">Transmembrane</keyword>
<dbReference type="InterPro" id="IPR017972">
    <property type="entry name" value="Cyt_P450_CS"/>
</dbReference>
<evidence type="ECO:0000313" key="12">
    <source>
        <dbReference type="Proteomes" id="UP000515152"/>
    </source>
</evidence>
<accession>A0A6P8EKA3</accession>
<dbReference type="GeneID" id="116218575"/>
<dbReference type="PANTHER" id="PTHR24300">
    <property type="entry name" value="CYTOCHROME P450 508A4-RELATED"/>
    <property type="match status" value="1"/>
</dbReference>
<dbReference type="GO" id="GO:0020037">
    <property type="term" value="F:heme binding"/>
    <property type="evidence" value="ECO:0007669"/>
    <property type="project" value="InterPro"/>
</dbReference>
<comment type="similarity">
    <text evidence="3 10">Belongs to the cytochrome P450 family.</text>
</comment>
<keyword evidence="12" id="KW-1185">Reference proteome</keyword>
<evidence type="ECO:0000256" key="8">
    <source>
        <dbReference type="ARBA" id="ARBA00023033"/>
    </source>
</evidence>
<dbReference type="PANTHER" id="PTHR24300:SF327">
    <property type="entry name" value="CYTOCHROME P450 2F2-RELATED"/>
    <property type="match status" value="1"/>
</dbReference>
<dbReference type="PROSITE" id="PS00086">
    <property type="entry name" value="CYTOCHROME_P450"/>
    <property type="match status" value="1"/>
</dbReference>
<keyword evidence="4 10" id="KW-0349">Heme</keyword>
<feature type="transmembrane region" description="Helical" evidence="11">
    <location>
        <begin position="53"/>
        <end position="73"/>
    </location>
</feature>
<dbReference type="RefSeq" id="XP_031416408.2">
    <property type="nucleotide sequence ID" value="XM_031560548.2"/>
</dbReference>
<dbReference type="CDD" id="cd11026">
    <property type="entry name" value="CYP2"/>
    <property type="match status" value="1"/>
</dbReference>
<evidence type="ECO:0000256" key="11">
    <source>
        <dbReference type="SAM" id="Phobius"/>
    </source>
</evidence>
<proteinExistence type="inferred from homology"/>